<keyword evidence="2" id="KW-1185">Reference proteome</keyword>
<dbReference type="EMBL" id="BQKI01000072">
    <property type="protein sequence ID" value="GJN15968.1"/>
    <property type="molecule type" value="Genomic_DNA"/>
</dbReference>
<reference evidence="1" key="1">
    <citation type="journal article" date="2018" name="DNA Res.">
        <title>Multiple hybrid de novo genome assembly of finger millet, an orphan allotetraploid crop.</title>
        <authorList>
            <person name="Hatakeyama M."/>
            <person name="Aluri S."/>
            <person name="Balachadran M.T."/>
            <person name="Sivarajan S.R."/>
            <person name="Patrignani A."/>
            <person name="Gruter S."/>
            <person name="Poveda L."/>
            <person name="Shimizu-Inatsugi R."/>
            <person name="Baeten J."/>
            <person name="Francoijs K.J."/>
            <person name="Nataraja K.N."/>
            <person name="Reddy Y.A.N."/>
            <person name="Phadnis S."/>
            <person name="Ravikumar R.L."/>
            <person name="Schlapbach R."/>
            <person name="Sreeman S.M."/>
            <person name="Shimizu K.K."/>
        </authorList>
    </citation>
    <scope>NUCLEOTIDE SEQUENCE</scope>
</reference>
<organism evidence="1 2">
    <name type="scientific">Eleusine coracana subsp. coracana</name>
    <dbReference type="NCBI Taxonomy" id="191504"/>
    <lineage>
        <taxon>Eukaryota</taxon>
        <taxon>Viridiplantae</taxon>
        <taxon>Streptophyta</taxon>
        <taxon>Embryophyta</taxon>
        <taxon>Tracheophyta</taxon>
        <taxon>Spermatophyta</taxon>
        <taxon>Magnoliopsida</taxon>
        <taxon>Liliopsida</taxon>
        <taxon>Poales</taxon>
        <taxon>Poaceae</taxon>
        <taxon>PACMAD clade</taxon>
        <taxon>Chloridoideae</taxon>
        <taxon>Cynodonteae</taxon>
        <taxon>Eleusininae</taxon>
        <taxon>Eleusine</taxon>
    </lineage>
</organism>
<dbReference type="AlphaFoldDB" id="A0AAV5E0F7"/>
<sequence length="298" mass="32380">MELQVHTGERIQMGAYDAGDPWVCEDVCVALHDLIRREWPQVLCGSGIMVINKRDSLLRHPPDQPSRLAVPISQAPQLALHAGLEEPLGGEVERHGRPAHRIHPVHQLLPALVLVVRRLPVPIIAQRVPNLGHHESGFRVLNIHLRDGRRVSLGEVETPAVKPDVSFEPVEPVGELALHTRVEVVDIGSSGEAVARVAVAAAVRVLRVVAADRVGAPIQAVVGCAALEDAVDSTTVLLVRAPVVDHDVGHAFDALGVERRDQRLELLRRAVLGRVKVVGTARHVSCRSSTFQHVVHLS</sequence>
<evidence type="ECO:0000313" key="1">
    <source>
        <dbReference type="EMBL" id="GJN15968.1"/>
    </source>
</evidence>
<dbReference type="Proteomes" id="UP001054889">
    <property type="component" value="Unassembled WGS sequence"/>
</dbReference>
<comment type="caution">
    <text evidence="1">The sequence shown here is derived from an EMBL/GenBank/DDBJ whole genome shotgun (WGS) entry which is preliminary data.</text>
</comment>
<proteinExistence type="predicted"/>
<gene>
    <name evidence="1" type="primary">gb02916</name>
    <name evidence="1" type="ORF">PR202_gb02916</name>
</gene>
<reference evidence="1" key="2">
    <citation type="submission" date="2021-12" db="EMBL/GenBank/DDBJ databases">
        <title>Resequencing data analysis of finger millet.</title>
        <authorList>
            <person name="Hatakeyama M."/>
            <person name="Aluri S."/>
            <person name="Balachadran M.T."/>
            <person name="Sivarajan S.R."/>
            <person name="Poveda L."/>
            <person name="Shimizu-Inatsugi R."/>
            <person name="Schlapbach R."/>
            <person name="Sreeman S.M."/>
            <person name="Shimizu K.K."/>
        </authorList>
    </citation>
    <scope>NUCLEOTIDE SEQUENCE</scope>
</reference>
<name>A0AAV5E0F7_ELECO</name>
<evidence type="ECO:0000313" key="2">
    <source>
        <dbReference type="Proteomes" id="UP001054889"/>
    </source>
</evidence>
<protein>
    <submittedName>
        <fullName evidence="1">Uncharacterized protein</fullName>
    </submittedName>
</protein>
<accession>A0AAV5E0F7</accession>